<keyword evidence="6" id="KW-0521">NADP</keyword>
<dbReference type="GO" id="GO:0016491">
    <property type="term" value="F:oxidoreductase activity"/>
    <property type="evidence" value="ECO:0007669"/>
    <property type="project" value="InterPro"/>
</dbReference>
<keyword evidence="4 11" id="KW-0812">Transmembrane</keyword>
<accession>A0AAV8CCX1</accession>
<evidence type="ECO:0000313" key="13">
    <source>
        <dbReference type="EMBL" id="KAJ4752685.1"/>
    </source>
</evidence>
<dbReference type="GO" id="GO:0071771">
    <property type="term" value="F:aldehyde oxygenase (deformylating) activity"/>
    <property type="evidence" value="ECO:0007669"/>
    <property type="project" value="UniProtKB-EC"/>
</dbReference>
<evidence type="ECO:0000313" key="14">
    <source>
        <dbReference type="Proteomes" id="UP001140206"/>
    </source>
</evidence>
<evidence type="ECO:0000256" key="6">
    <source>
        <dbReference type="ARBA" id="ARBA00022857"/>
    </source>
</evidence>
<feature type="transmembrane region" description="Helical" evidence="11">
    <location>
        <begin position="249"/>
        <end position="270"/>
    </location>
</feature>
<evidence type="ECO:0000259" key="12">
    <source>
        <dbReference type="Pfam" id="PF04116"/>
    </source>
</evidence>
<dbReference type="InterPro" id="IPR006694">
    <property type="entry name" value="Fatty_acid_hydroxylase"/>
</dbReference>
<protein>
    <recommendedName>
        <fullName evidence="3">aldehyde oxygenase (deformylating)</fullName>
        <ecNumber evidence="3">4.1.99.5</ecNumber>
    </recommendedName>
</protein>
<feature type="transmembrane region" description="Helical" evidence="11">
    <location>
        <begin position="167"/>
        <end position="191"/>
    </location>
</feature>
<gene>
    <name evidence="13" type="ORF">LUZ62_087090</name>
</gene>
<proteinExistence type="inferred from homology"/>
<evidence type="ECO:0000256" key="5">
    <source>
        <dbReference type="ARBA" id="ARBA00022824"/>
    </source>
</evidence>
<evidence type="ECO:0000256" key="1">
    <source>
        <dbReference type="ARBA" id="ARBA00004477"/>
    </source>
</evidence>
<dbReference type="AlphaFoldDB" id="A0AAV8CCX1"/>
<evidence type="ECO:0000256" key="3">
    <source>
        <dbReference type="ARBA" id="ARBA00013146"/>
    </source>
</evidence>
<evidence type="ECO:0000256" key="2">
    <source>
        <dbReference type="ARBA" id="ARBA00009324"/>
    </source>
</evidence>
<evidence type="ECO:0000256" key="8">
    <source>
        <dbReference type="ARBA" id="ARBA00023136"/>
    </source>
</evidence>
<reference evidence="13" key="1">
    <citation type="submission" date="2022-08" db="EMBL/GenBank/DDBJ databases">
        <authorList>
            <person name="Marques A."/>
        </authorList>
    </citation>
    <scope>NUCLEOTIDE SEQUENCE</scope>
    <source>
        <strain evidence="13">RhyPub2mFocal</strain>
        <tissue evidence="13">Leaves</tissue>
    </source>
</reference>
<feature type="domain" description="Fatty acid hydroxylase" evidence="12">
    <location>
        <begin position="257"/>
        <end position="386"/>
    </location>
</feature>
<evidence type="ECO:0000256" key="9">
    <source>
        <dbReference type="ARBA" id="ARBA00023239"/>
    </source>
</evidence>
<dbReference type="InterPro" id="IPR050307">
    <property type="entry name" value="Sterol_Desaturase_Related"/>
</dbReference>
<dbReference type="GO" id="GO:0005789">
    <property type="term" value="C:endoplasmic reticulum membrane"/>
    <property type="evidence" value="ECO:0007669"/>
    <property type="project" value="UniProtKB-SubCell"/>
</dbReference>
<name>A0AAV8CCX1_9POAL</name>
<dbReference type="PANTHER" id="PTHR11863">
    <property type="entry name" value="STEROL DESATURASE"/>
    <property type="match status" value="1"/>
</dbReference>
<dbReference type="EC" id="4.1.99.5" evidence="3"/>
<comment type="subcellular location">
    <subcellularLocation>
        <location evidence="1">Endoplasmic reticulum membrane</location>
        <topology evidence="1">Multi-pass membrane protein</topology>
    </subcellularLocation>
</comment>
<comment type="similarity">
    <text evidence="2">Belongs to the sterol desaturase family.</text>
</comment>
<keyword evidence="14" id="KW-1185">Reference proteome</keyword>
<sequence length="399" mass="45851">MYLCSTVGAGATQTDCKKNNSSALYSHVHTESDFHTPAPAGALNDWTIRNGWSWRGEQVESARPRRRHHRNKKQNKTSLCLSLSLSGVWNRSKSSLLHLICSPPAPSLLSLSLSLSLPSLAPTRMAEATEYLKLFVAETTWYNEIVLGSIVPGEAWRRLPHFFQSWLRNYLGGTLVYLLSGFLWCLVIYYWKRNVYVPKDAIPTNHAMYLQIMVAMKAMPWYSALPSISEYMIESGWTRSFATIGEVGWPMYFVYLAVYLVLVEFGIYWMHRELHDIKPLYKWLHATHHIYNKQNTLSPFAGLAFHPLDGILQAVPHVLALFIVPCHFTTHVAALFCEAVWTANIHDCIHGKVWPVMGAGYHTIHHTTYRHNYGHYTVWMDWMFGTLRDPEEDEHPKKS</sequence>
<keyword evidence="7 11" id="KW-1133">Transmembrane helix</keyword>
<comment type="catalytic activity">
    <reaction evidence="10">
        <text>a long-chain fatty aldehyde + 2 NADPH + O2 + H(+) = a long-chain alkane + formate + 2 NADP(+) + H2O</text>
        <dbReference type="Rhea" id="RHEA:21440"/>
        <dbReference type="ChEBI" id="CHEBI:15377"/>
        <dbReference type="ChEBI" id="CHEBI:15378"/>
        <dbReference type="ChEBI" id="CHEBI:15379"/>
        <dbReference type="ChEBI" id="CHEBI:15740"/>
        <dbReference type="ChEBI" id="CHEBI:17176"/>
        <dbReference type="ChEBI" id="CHEBI:57783"/>
        <dbReference type="ChEBI" id="CHEBI:58349"/>
        <dbReference type="ChEBI" id="CHEBI:83563"/>
        <dbReference type="EC" id="4.1.99.5"/>
    </reaction>
</comment>
<evidence type="ECO:0000256" key="4">
    <source>
        <dbReference type="ARBA" id="ARBA00022692"/>
    </source>
</evidence>
<organism evidence="13 14">
    <name type="scientific">Rhynchospora pubera</name>
    <dbReference type="NCBI Taxonomy" id="906938"/>
    <lineage>
        <taxon>Eukaryota</taxon>
        <taxon>Viridiplantae</taxon>
        <taxon>Streptophyta</taxon>
        <taxon>Embryophyta</taxon>
        <taxon>Tracheophyta</taxon>
        <taxon>Spermatophyta</taxon>
        <taxon>Magnoliopsida</taxon>
        <taxon>Liliopsida</taxon>
        <taxon>Poales</taxon>
        <taxon>Cyperaceae</taxon>
        <taxon>Cyperoideae</taxon>
        <taxon>Rhynchosporeae</taxon>
        <taxon>Rhynchospora</taxon>
    </lineage>
</organism>
<keyword evidence="8 11" id="KW-0472">Membrane</keyword>
<dbReference type="GO" id="GO:0008610">
    <property type="term" value="P:lipid biosynthetic process"/>
    <property type="evidence" value="ECO:0007669"/>
    <property type="project" value="InterPro"/>
</dbReference>
<evidence type="ECO:0000256" key="11">
    <source>
        <dbReference type="SAM" id="Phobius"/>
    </source>
</evidence>
<keyword evidence="5" id="KW-0256">Endoplasmic reticulum</keyword>
<dbReference type="Proteomes" id="UP001140206">
    <property type="component" value="Chromosome 5"/>
</dbReference>
<evidence type="ECO:0000256" key="10">
    <source>
        <dbReference type="ARBA" id="ARBA00047909"/>
    </source>
</evidence>
<dbReference type="GO" id="GO:0005506">
    <property type="term" value="F:iron ion binding"/>
    <property type="evidence" value="ECO:0007669"/>
    <property type="project" value="InterPro"/>
</dbReference>
<evidence type="ECO:0000256" key="7">
    <source>
        <dbReference type="ARBA" id="ARBA00022989"/>
    </source>
</evidence>
<keyword evidence="9" id="KW-0456">Lyase</keyword>
<dbReference type="Pfam" id="PF04116">
    <property type="entry name" value="FA_hydroxylase"/>
    <property type="match status" value="1"/>
</dbReference>
<comment type="caution">
    <text evidence="13">The sequence shown here is derived from an EMBL/GenBank/DDBJ whole genome shotgun (WGS) entry which is preliminary data.</text>
</comment>
<dbReference type="EMBL" id="JAMFTS010000005">
    <property type="protein sequence ID" value="KAJ4752685.1"/>
    <property type="molecule type" value="Genomic_DNA"/>
</dbReference>